<evidence type="ECO:0008006" key="3">
    <source>
        <dbReference type="Google" id="ProtNLM"/>
    </source>
</evidence>
<dbReference type="Gene3D" id="3.40.50.720">
    <property type="entry name" value="NAD(P)-binding Rossmann-like Domain"/>
    <property type="match status" value="1"/>
</dbReference>
<dbReference type="AlphaFoldDB" id="A0AAN6I8S9"/>
<dbReference type="EMBL" id="JAHLUX010000001">
    <property type="protein sequence ID" value="KAG7821558.1"/>
    <property type="molecule type" value="Genomic_DNA"/>
</dbReference>
<dbReference type="PANTHER" id="PTHR45458">
    <property type="entry name" value="SHORT-CHAIN DEHYDROGENASE/REDUCTASE SDR"/>
    <property type="match status" value="1"/>
</dbReference>
<dbReference type="Pfam" id="PF00106">
    <property type="entry name" value="adh_short"/>
    <property type="match status" value="1"/>
</dbReference>
<dbReference type="GO" id="GO:0016616">
    <property type="term" value="F:oxidoreductase activity, acting on the CH-OH group of donors, NAD or NADP as acceptor"/>
    <property type="evidence" value="ECO:0007669"/>
    <property type="project" value="TreeGrafter"/>
</dbReference>
<dbReference type="RefSeq" id="XP_043061928.1">
    <property type="nucleotide sequence ID" value="XM_043203871.1"/>
</dbReference>
<name>A0AAN6I8S9_PICAN</name>
<dbReference type="PANTHER" id="PTHR45458:SF3">
    <property type="entry name" value="CHAIN DEHYDROGENASE (ATSC), PUTATIVE-RELATED"/>
    <property type="match status" value="1"/>
</dbReference>
<dbReference type="InterPro" id="IPR036291">
    <property type="entry name" value="NAD(P)-bd_dom_sf"/>
</dbReference>
<gene>
    <name evidence="1" type="ORF">KL928_000033</name>
</gene>
<evidence type="ECO:0000313" key="1">
    <source>
        <dbReference type="EMBL" id="KAG7821558.1"/>
    </source>
</evidence>
<sequence>MTQTVYLVVGASRGIGLAVATKLSENPDNYVIGSYRTANTASKLLELAKKPNVDTVVVDIAHEDCKEQLEKEIAKLTDGLDVAIINAGVSKSPYPILECSREHFIEHYLTNTVGAVEAYKAAHGFLLKKNTRKVVFTSSIAGSIGTYMPLPVGAYGASKAALNFVIKRLSEENASENFSYVGVHPGLVVTDMAHDIIEKAKSNPTDPTSIAFMEYIKKHGVTAEASAEGIVTTIGMLSPYTSGRLVRVDDQSDFPA</sequence>
<dbReference type="InterPro" id="IPR052184">
    <property type="entry name" value="SDR_enzymes"/>
</dbReference>
<reference evidence="1" key="1">
    <citation type="journal article" date="2021" name="G3 (Bethesda)">
        <title>Genomic diversity, chromosomal rearrangements, and interspecies hybridization in the ogataea polymorpha species complex.</title>
        <authorList>
            <person name="Hanson S.J."/>
            <person name="Cinneide E.O."/>
            <person name="Salzberg L.I."/>
            <person name="Wolfe K.H."/>
            <person name="McGowan J."/>
            <person name="Fitzpatrick D.A."/>
            <person name="Matlin K."/>
        </authorList>
    </citation>
    <scope>NUCLEOTIDE SEQUENCE</scope>
    <source>
        <strain evidence="1">61-244</strain>
    </source>
</reference>
<accession>A0AAN6I8S9</accession>
<evidence type="ECO:0000313" key="2">
    <source>
        <dbReference type="Proteomes" id="UP001196530"/>
    </source>
</evidence>
<proteinExistence type="predicted"/>
<dbReference type="PRINTS" id="PR00081">
    <property type="entry name" value="GDHRDH"/>
</dbReference>
<dbReference type="Proteomes" id="UP001196530">
    <property type="component" value="Unassembled WGS sequence"/>
</dbReference>
<comment type="caution">
    <text evidence="1">The sequence shown here is derived from an EMBL/GenBank/DDBJ whole genome shotgun (WGS) entry which is preliminary data.</text>
</comment>
<organism evidence="1 2">
    <name type="scientific">Pichia angusta</name>
    <name type="common">Yeast</name>
    <name type="synonym">Hansenula polymorpha</name>
    <dbReference type="NCBI Taxonomy" id="870730"/>
    <lineage>
        <taxon>Eukaryota</taxon>
        <taxon>Fungi</taxon>
        <taxon>Dikarya</taxon>
        <taxon>Ascomycota</taxon>
        <taxon>Saccharomycotina</taxon>
        <taxon>Pichiomycetes</taxon>
        <taxon>Pichiales</taxon>
        <taxon>Pichiaceae</taxon>
        <taxon>Ogataea</taxon>
    </lineage>
</organism>
<dbReference type="GeneID" id="66124084"/>
<dbReference type="InterPro" id="IPR002347">
    <property type="entry name" value="SDR_fam"/>
</dbReference>
<protein>
    <recommendedName>
        <fullName evidence="3">NAD(P)-binding protein</fullName>
    </recommendedName>
</protein>
<dbReference type="SUPFAM" id="SSF51735">
    <property type="entry name" value="NAD(P)-binding Rossmann-fold domains"/>
    <property type="match status" value="1"/>
</dbReference>